<protein>
    <submittedName>
        <fullName evidence="2">Uncharacterized protein</fullName>
    </submittedName>
</protein>
<accession>A0ABV7XJB4</accession>
<evidence type="ECO:0000313" key="2">
    <source>
        <dbReference type="EMBL" id="MFC3715163.1"/>
    </source>
</evidence>
<reference evidence="3" key="1">
    <citation type="journal article" date="2019" name="Int. J. Syst. Evol. Microbiol.">
        <title>The Global Catalogue of Microorganisms (GCM) 10K type strain sequencing project: providing services to taxonomists for standard genome sequencing and annotation.</title>
        <authorList>
            <consortium name="The Broad Institute Genomics Platform"/>
            <consortium name="The Broad Institute Genome Sequencing Center for Infectious Disease"/>
            <person name="Wu L."/>
            <person name="Ma J."/>
        </authorList>
    </citation>
    <scope>NUCLEOTIDE SEQUENCE [LARGE SCALE GENOMIC DNA]</scope>
    <source>
        <strain evidence="3">KCTC 42441</strain>
    </source>
</reference>
<comment type="caution">
    <text evidence="2">The sequence shown here is derived from an EMBL/GenBank/DDBJ whole genome shotgun (WGS) entry which is preliminary data.</text>
</comment>
<proteinExistence type="predicted"/>
<keyword evidence="3" id="KW-1185">Reference proteome</keyword>
<sequence>MDGMVQLGPFLRYMLLDAGDCKALRPRRRRRRLRFRRQGVIEAGALPERPQERTMQSPTNSSDQLAQFVAEVARLSALVGDPALAGRLGPNLVL</sequence>
<feature type="compositionally biased region" description="Polar residues" evidence="1">
    <location>
        <begin position="53"/>
        <end position="63"/>
    </location>
</feature>
<feature type="region of interest" description="Disordered" evidence="1">
    <location>
        <begin position="44"/>
        <end position="63"/>
    </location>
</feature>
<name>A0ABV7XJB4_9GAMM</name>
<dbReference type="RefSeq" id="WP_386742266.1">
    <property type="nucleotide sequence ID" value="NZ_JBHRYA010000002.1"/>
</dbReference>
<dbReference type="Proteomes" id="UP001595705">
    <property type="component" value="Unassembled WGS sequence"/>
</dbReference>
<evidence type="ECO:0000313" key="3">
    <source>
        <dbReference type="Proteomes" id="UP001595705"/>
    </source>
</evidence>
<evidence type="ECO:0000256" key="1">
    <source>
        <dbReference type="SAM" id="MobiDB-lite"/>
    </source>
</evidence>
<gene>
    <name evidence="2" type="ORF">ACFONC_03235</name>
</gene>
<dbReference type="EMBL" id="JBHRYA010000002">
    <property type="protein sequence ID" value="MFC3715163.1"/>
    <property type="molecule type" value="Genomic_DNA"/>
</dbReference>
<organism evidence="2 3">
    <name type="scientific">Luteimonas soli</name>
    <dbReference type="NCBI Taxonomy" id="1648966"/>
    <lineage>
        <taxon>Bacteria</taxon>
        <taxon>Pseudomonadati</taxon>
        <taxon>Pseudomonadota</taxon>
        <taxon>Gammaproteobacteria</taxon>
        <taxon>Lysobacterales</taxon>
        <taxon>Lysobacteraceae</taxon>
        <taxon>Luteimonas</taxon>
    </lineage>
</organism>